<feature type="transmembrane region" description="Helical" evidence="1">
    <location>
        <begin position="12"/>
        <end position="33"/>
    </location>
</feature>
<reference evidence="2 3" key="1">
    <citation type="journal article" date="2016" name="Nat. Commun.">
        <title>Thousands of microbial genomes shed light on interconnected biogeochemical processes in an aquifer system.</title>
        <authorList>
            <person name="Anantharaman K."/>
            <person name="Brown C.T."/>
            <person name="Hug L.A."/>
            <person name="Sharon I."/>
            <person name="Castelle C.J."/>
            <person name="Probst A.J."/>
            <person name="Thomas B.C."/>
            <person name="Singh A."/>
            <person name="Wilkins M.J."/>
            <person name="Karaoz U."/>
            <person name="Brodie E.L."/>
            <person name="Williams K.H."/>
            <person name="Hubbard S.S."/>
            <person name="Banfield J.F."/>
        </authorList>
    </citation>
    <scope>NUCLEOTIDE SEQUENCE [LARGE SCALE GENOMIC DNA]</scope>
</reference>
<keyword evidence="1" id="KW-0472">Membrane</keyword>
<keyword evidence="1" id="KW-0812">Transmembrane</keyword>
<evidence type="ECO:0000256" key="1">
    <source>
        <dbReference type="SAM" id="Phobius"/>
    </source>
</evidence>
<comment type="caution">
    <text evidence="2">The sequence shown here is derived from an EMBL/GenBank/DDBJ whole genome shotgun (WGS) entry which is preliminary data.</text>
</comment>
<gene>
    <name evidence="2" type="ORF">A3B54_03450</name>
</gene>
<evidence type="ECO:0000313" key="3">
    <source>
        <dbReference type="Proteomes" id="UP000177039"/>
    </source>
</evidence>
<dbReference type="EMBL" id="MFBT01000014">
    <property type="protein sequence ID" value="OGD99529.1"/>
    <property type="molecule type" value="Genomic_DNA"/>
</dbReference>
<accession>A0A1F5H640</accession>
<evidence type="ECO:0000313" key="2">
    <source>
        <dbReference type="EMBL" id="OGD99529.1"/>
    </source>
</evidence>
<proteinExistence type="predicted"/>
<name>A0A1F5H640_9BACT</name>
<protein>
    <submittedName>
        <fullName evidence="2">Uncharacterized protein</fullName>
    </submittedName>
</protein>
<dbReference type="AlphaFoldDB" id="A0A1F5H640"/>
<organism evidence="2 3">
    <name type="scientific">Candidatus Curtissbacteria bacterium RIFCSPLOWO2_01_FULL_42_50</name>
    <dbReference type="NCBI Taxonomy" id="1797730"/>
    <lineage>
        <taxon>Bacteria</taxon>
        <taxon>Candidatus Curtissiibacteriota</taxon>
    </lineage>
</organism>
<sequence>MDQTFAQRILTKIGLAILVLALVDLLYLNYWVLQNQKLNIKDQKLEDVRTIQMVVTPSPVPKESPSPKPSFEPKVETKTIETKTVVEKESQTIVQTAQKEIFIPIGSGTTSSNSYVDLAGLEVTIDTNKYSQIESVVFEASIWVQDGNGKMFAQLYNTTDKHPVWNSEISTSSSVGTLATSSKITLDSGARTYRVQTKTNLTSFAAHVDNARLKIVLK</sequence>
<keyword evidence="1" id="KW-1133">Transmembrane helix</keyword>
<dbReference type="Proteomes" id="UP000177039">
    <property type="component" value="Unassembled WGS sequence"/>
</dbReference>